<proteinExistence type="predicted"/>
<protein>
    <submittedName>
        <fullName evidence="11">Uncharacterized protein</fullName>
    </submittedName>
</protein>
<keyword evidence="2" id="KW-0808">Transferase</keyword>
<comment type="catalytic activity">
    <reaction evidence="7">
        <text>L-seryl-[protein] + ATP = O-phospho-L-seryl-[protein] + ADP + H(+)</text>
        <dbReference type="Rhea" id="RHEA:17989"/>
        <dbReference type="Rhea" id="RHEA-COMP:9863"/>
        <dbReference type="Rhea" id="RHEA-COMP:11604"/>
        <dbReference type="ChEBI" id="CHEBI:15378"/>
        <dbReference type="ChEBI" id="CHEBI:29999"/>
        <dbReference type="ChEBI" id="CHEBI:30616"/>
        <dbReference type="ChEBI" id="CHEBI:83421"/>
        <dbReference type="ChEBI" id="CHEBI:456216"/>
        <dbReference type="EC" id="2.7.11.1"/>
    </reaction>
</comment>
<accession>A0A016U9W2</accession>
<dbReference type="OrthoDB" id="377346at2759"/>
<evidence type="ECO:0000313" key="11">
    <source>
        <dbReference type="EMBL" id="EYC11637.1"/>
    </source>
</evidence>
<keyword evidence="12" id="KW-1185">Reference proteome</keyword>
<dbReference type="PROSITE" id="PS00107">
    <property type="entry name" value="PROTEIN_KINASE_ATP"/>
    <property type="match status" value="1"/>
</dbReference>
<evidence type="ECO:0000256" key="9">
    <source>
        <dbReference type="PROSITE-ProRule" id="PRU10141"/>
    </source>
</evidence>
<evidence type="ECO:0000313" key="12">
    <source>
        <dbReference type="Proteomes" id="UP000024635"/>
    </source>
</evidence>
<dbReference type="Gene3D" id="3.30.200.20">
    <property type="entry name" value="Phosphorylase Kinase, domain 1"/>
    <property type="match status" value="1"/>
</dbReference>
<dbReference type="InterPro" id="IPR030616">
    <property type="entry name" value="Aur-like"/>
</dbReference>
<dbReference type="InterPro" id="IPR011009">
    <property type="entry name" value="Kinase-like_dom_sf"/>
</dbReference>
<keyword evidence="1" id="KW-0723">Serine/threonine-protein kinase</keyword>
<dbReference type="GO" id="GO:0004674">
    <property type="term" value="F:protein serine/threonine kinase activity"/>
    <property type="evidence" value="ECO:0007669"/>
    <property type="project" value="UniProtKB-KW"/>
</dbReference>
<dbReference type="PANTHER" id="PTHR24350">
    <property type="entry name" value="SERINE/THREONINE-PROTEIN KINASE IAL-RELATED"/>
    <property type="match status" value="1"/>
</dbReference>
<evidence type="ECO:0000256" key="6">
    <source>
        <dbReference type="ARBA" id="ARBA00047899"/>
    </source>
</evidence>
<evidence type="ECO:0000256" key="8">
    <source>
        <dbReference type="PIRSR" id="PIRSR630616-2"/>
    </source>
</evidence>
<dbReference type="Proteomes" id="UP000024635">
    <property type="component" value="Unassembled WGS sequence"/>
</dbReference>
<keyword evidence="4" id="KW-0418">Kinase</keyword>
<feature type="region of interest" description="Disordered" evidence="10">
    <location>
        <begin position="1"/>
        <end position="28"/>
    </location>
</feature>
<evidence type="ECO:0000256" key="3">
    <source>
        <dbReference type="ARBA" id="ARBA00022741"/>
    </source>
</evidence>
<reference evidence="12" key="1">
    <citation type="journal article" date="2015" name="Nat. Genet.">
        <title>The genome and transcriptome of the zoonotic hookworm Ancylostoma ceylanicum identify infection-specific gene families.</title>
        <authorList>
            <person name="Schwarz E.M."/>
            <person name="Hu Y."/>
            <person name="Antoshechkin I."/>
            <person name="Miller M.M."/>
            <person name="Sternberg P.W."/>
            <person name="Aroian R.V."/>
        </authorList>
    </citation>
    <scope>NUCLEOTIDE SEQUENCE</scope>
    <source>
        <strain evidence="12">HY135</strain>
    </source>
</reference>
<evidence type="ECO:0000256" key="7">
    <source>
        <dbReference type="ARBA" id="ARBA00048679"/>
    </source>
</evidence>
<dbReference type="GO" id="GO:0005524">
    <property type="term" value="F:ATP binding"/>
    <property type="evidence" value="ECO:0007669"/>
    <property type="project" value="UniProtKB-UniRule"/>
</dbReference>
<dbReference type="AlphaFoldDB" id="A0A016U9W2"/>
<evidence type="ECO:0000256" key="1">
    <source>
        <dbReference type="ARBA" id="ARBA00022527"/>
    </source>
</evidence>
<feature type="binding site" evidence="8">
    <location>
        <position position="47"/>
    </location>
    <ligand>
        <name>ATP</name>
        <dbReference type="ChEBI" id="CHEBI:30616"/>
    </ligand>
</feature>
<evidence type="ECO:0000256" key="4">
    <source>
        <dbReference type="ARBA" id="ARBA00022777"/>
    </source>
</evidence>
<feature type="compositionally biased region" description="Basic and acidic residues" evidence="10">
    <location>
        <begin position="1"/>
        <end position="20"/>
    </location>
</feature>
<dbReference type="EMBL" id="JARK01001386">
    <property type="protein sequence ID" value="EYC11637.1"/>
    <property type="molecule type" value="Genomic_DNA"/>
</dbReference>
<sequence>MSWKENRPPRESTKKFDKNDPTTYTPSQGGRFCLADFEIGRPLGKGKFGSVYLARVKENGFLVALKVRFPTSRKSVVFFFAFFFGQVIASTKKSSYSKAKCRRAMLSISSGEKSKYKGI</sequence>
<gene>
    <name evidence="11" type="primary">Acey_s0050.g2015</name>
    <name evidence="11" type="synonym">Acey-air-2</name>
    <name evidence="11" type="ORF">Y032_0050g2015</name>
</gene>
<feature type="binding site" evidence="8 9">
    <location>
        <position position="66"/>
    </location>
    <ligand>
        <name>ATP</name>
        <dbReference type="ChEBI" id="CHEBI:30616"/>
    </ligand>
</feature>
<comment type="caution">
    <text evidence="11">The sequence shown here is derived from an EMBL/GenBank/DDBJ whole genome shotgun (WGS) entry which is preliminary data.</text>
</comment>
<evidence type="ECO:0000256" key="2">
    <source>
        <dbReference type="ARBA" id="ARBA00022679"/>
    </source>
</evidence>
<evidence type="ECO:0000256" key="5">
    <source>
        <dbReference type="ARBA" id="ARBA00022840"/>
    </source>
</evidence>
<evidence type="ECO:0000256" key="10">
    <source>
        <dbReference type="SAM" id="MobiDB-lite"/>
    </source>
</evidence>
<comment type="catalytic activity">
    <reaction evidence="6">
        <text>L-threonyl-[protein] + ATP = O-phospho-L-threonyl-[protein] + ADP + H(+)</text>
        <dbReference type="Rhea" id="RHEA:46608"/>
        <dbReference type="Rhea" id="RHEA-COMP:11060"/>
        <dbReference type="Rhea" id="RHEA-COMP:11605"/>
        <dbReference type="ChEBI" id="CHEBI:15378"/>
        <dbReference type="ChEBI" id="CHEBI:30013"/>
        <dbReference type="ChEBI" id="CHEBI:30616"/>
        <dbReference type="ChEBI" id="CHEBI:61977"/>
        <dbReference type="ChEBI" id="CHEBI:456216"/>
        <dbReference type="EC" id="2.7.11.1"/>
    </reaction>
</comment>
<organism evidence="11 12">
    <name type="scientific">Ancylostoma ceylanicum</name>
    <dbReference type="NCBI Taxonomy" id="53326"/>
    <lineage>
        <taxon>Eukaryota</taxon>
        <taxon>Metazoa</taxon>
        <taxon>Ecdysozoa</taxon>
        <taxon>Nematoda</taxon>
        <taxon>Chromadorea</taxon>
        <taxon>Rhabditida</taxon>
        <taxon>Rhabditina</taxon>
        <taxon>Rhabditomorpha</taxon>
        <taxon>Strongyloidea</taxon>
        <taxon>Ancylostomatidae</taxon>
        <taxon>Ancylostomatinae</taxon>
        <taxon>Ancylostoma</taxon>
    </lineage>
</organism>
<dbReference type="SUPFAM" id="SSF56112">
    <property type="entry name" value="Protein kinase-like (PK-like)"/>
    <property type="match status" value="1"/>
</dbReference>
<keyword evidence="5 8" id="KW-0067">ATP-binding</keyword>
<keyword evidence="3 8" id="KW-0547">Nucleotide-binding</keyword>
<name>A0A016U9W2_9BILA</name>
<dbReference type="InterPro" id="IPR017441">
    <property type="entry name" value="Protein_kinase_ATP_BS"/>
</dbReference>